<dbReference type="InParanoid" id="Q7UWA7"/>
<evidence type="ECO:0000313" key="1">
    <source>
        <dbReference type="EMBL" id="CAD72459.1"/>
    </source>
</evidence>
<dbReference type="KEGG" id="rba:RB2158"/>
<dbReference type="EMBL" id="BX294136">
    <property type="protein sequence ID" value="CAD72459.1"/>
    <property type="molecule type" value="Genomic_DNA"/>
</dbReference>
<sequence>MVVKDQAKVNVRRHGRWGQCVEGRRETGDDGARILRFACIARMQKTTGIFETTRMFGRAKFAGRFQPVNWRNRHTRDNRCEHHRLTVVSA</sequence>
<dbReference type="EnsemblBacteria" id="CAD72459">
    <property type="protein sequence ID" value="CAD72459"/>
    <property type="gene ID" value="RB2158"/>
</dbReference>
<evidence type="ECO:0000313" key="2">
    <source>
        <dbReference type="Proteomes" id="UP000001025"/>
    </source>
</evidence>
<accession>Q7UWA7</accession>
<name>Q7UWA7_RHOBA</name>
<dbReference type="Proteomes" id="UP000001025">
    <property type="component" value="Chromosome"/>
</dbReference>
<dbReference type="STRING" id="243090.RB2158"/>
<reference evidence="1 2" key="1">
    <citation type="journal article" date="2003" name="Proc. Natl. Acad. Sci. U.S.A.">
        <title>Complete genome sequence of the marine planctomycete Pirellula sp. strain 1.</title>
        <authorList>
            <person name="Gloeckner F.O."/>
            <person name="Kube M."/>
            <person name="Bauer M."/>
            <person name="Teeling H."/>
            <person name="Lombardot T."/>
            <person name="Ludwig W."/>
            <person name="Gade D."/>
            <person name="Beck A."/>
            <person name="Borzym K."/>
            <person name="Heitmann K."/>
            <person name="Rabus R."/>
            <person name="Schlesner H."/>
            <person name="Amann R."/>
            <person name="Reinhardt R."/>
        </authorList>
    </citation>
    <scope>NUCLEOTIDE SEQUENCE [LARGE SCALE GENOMIC DNA]</scope>
    <source>
        <strain evidence="2">DSM 10527 / NCIMB 13988 / SH1</strain>
    </source>
</reference>
<protein>
    <submittedName>
        <fullName evidence="1">Uncharacterized protein</fullName>
    </submittedName>
</protein>
<organism evidence="1 2">
    <name type="scientific">Rhodopirellula baltica (strain DSM 10527 / NCIMB 13988 / SH1)</name>
    <dbReference type="NCBI Taxonomy" id="243090"/>
    <lineage>
        <taxon>Bacteria</taxon>
        <taxon>Pseudomonadati</taxon>
        <taxon>Planctomycetota</taxon>
        <taxon>Planctomycetia</taxon>
        <taxon>Pirellulales</taxon>
        <taxon>Pirellulaceae</taxon>
        <taxon>Rhodopirellula</taxon>
    </lineage>
</organism>
<keyword evidence="2" id="KW-1185">Reference proteome</keyword>
<proteinExistence type="predicted"/>
<gene>
    <name evidence="1" type="ordered locus">RB2158</name>
</gene>
<dbReference type="HOGENOM" id="CLU_2438744_0_0_0"/>
<dbReference type="AlphaFoldDB" id="Q7UWA7"/>